<keyword evidence="2" id="KW-1185">Reference proteome</keyword>
<reference evidence="1 2" key="1">
    <citation type="submission" date="2017-10" db="EMBL/GenBank/DDBJ databases">
        <authorList>
            <person name="Banno H."/>
            <person name="Chua N.-H."/>
        </authorList>
    </citation>
    <scope>NUCLEOTIDE SEQUENCE [LARGE SCALE GENOMIC DNA]</scope>
    <source>
        <strain evidence="1">Vibrio tapetis CECT4600</strain>
    </source>
</reference>
<protein>
    <submittedName>
        <fullName evidence="1">Uncharacterized protein</fullName>
    </submittedName>
</protein>
<dbReference type="EMBL" id="LT960611">
    <property type="protein sequence ID" value="SON49298.1"/>
    <property type="molecule type" value="Genomic_DNA"/>
</dbReference>
<name>A0A2N8ZBN7_9VIBR</name>
<dbReference type="RefSeq" id="WP_231897881.1">
    <property type="nucleotide sequence ID" value="NZ_LT960611.1"/>
</dbReference>
<dbReference type="AlphaFoldDB" id="A0A2N8ZBN7"/>
<evidence type="ECO:0000313" key="1">
    <source>
        <dbReference type="EMBL" id="SON49298.1"/>
    </source>
</evidence>
<accession>A0A2N8ZBN7</accession>
<proteinExistence type="predicted"/>
<organism evidence="1 2">
    <name type="scientific">Vibrio tapetis subsp. tapetis</name>
    <dbReference type="NCBI Taxonomy" id="1671868"/>
    <lineage>
        <taxon>Bacteria</taxon>
        <taxon>Pseudomonadati</taxon>
        <taxon>Pseudomonadota</taxon>
        <taxon>Gammaproteobacteria</taxon>
        <taxon>Vibrionales</taxon>
        <taxon>Vibrionaceae</taxon>
        <taxon>Vibrio</taxon>
    </lineage>
</organism>
<dbReference type="Proteomes" id="UP000235828">
    <property type="component" value="Chromosome A"/>
</dbReference>
<evidence type="ECO:0000313" key="2">
    <source>
        <dbReference type="Proteomes" id="UP000235828"/>
    </source>
</evidence>
<gene>
    <name evidence="1" type="ORF">VTAP4600_A1319</name>
</gene>
<sequence>MLNYEDRLIFLSKFLRFDIYELIRKYINNQSKSQQKRLSLTLVQYVELIYVPFNNDETNELILSLTYIRADLCQRYKIKAAKDCYRHINLLIEHMLDQGCFKKELVDEQHSLTCTLTKSQYEACKSEKIPLMVSVKFNCDLTKADVTDSTKSQPPSLKVEQRLEYLSSFLSNEVSELVVNFVYQSNSVRQTQLTFTLVVYIEVLHEAFNKNDTNKLAQSLSYIRTDLCQKYSLLIVERKFNHLRILLKHMLKASYFHEELVEELTTFFFPISKTQYEISMSESIPEEVSAQFKHDFRVTDIRCREKNHKLSINVEEKLDRLSGILNEDISELIINFLYQSNKEQQTQLTFKLVTYIGVLHEALNNNDTDKLIRSLTYIRSDLCQRHTFKAAKSVLVRFQMLVKHIIKAGYFNEGSVDQLATFLAPFNELQFEISKSETIPKKISNLFAHEPNAEESFKEALNSCCTREIATRLEEHVNTFKVKKHHRAPLILFLKQISESDPEWHKHTRVIESELLKFRSNLLDNLQRNTAYGRFQNVKNSIDVLVKHGLLSNNLDMPDNLRRCTNTEKVRKNNPLICEVDMYDETKRESYINSRKFIQSIECDLSKNLNILVADAQEIVYQGYQKFCEKESFIAQSQFDEFINHPELLVNNTKGNNGKSKVNPFYDKHPMRTKNLTAYYNHFFDDMVHGRTQHKMTSLSISEEILGYLGLTANVASAMQIIITEELGINPYSLYRVKISSKGHGSEFVQIDDEGSVRINALKPRARSSHPRKAVGTFTPLANIKANEINAATCLKMALEMTSRTRKYLGVKELWVCLSVTGSTVASLNSFQTQFKKIVKQASSKSTTLQYATLKKVRSSKGVLIYILTNGDSLKTAAFFGNTVKTTLSRYIPKYLTELVYRVKIRNFQNIFLFMAISSDESPAKSLNMSDSDFKFQLKQAFKNPDMGGNLYEKLTQNPTENEENTPLYFCISDLNLQLAIKYAKYGEDKELKNNCKNVLNKIGEESPVVIKSMLRKAQLAVEQEK</sequence>
<dbReference type="KEGG" id="vta:A1319"/>